<proteinExistence type="predicted"/>
<reference evidence="1" key="1">
    <citation type="journal article" date="2015" name="Nature">
        <title>Complex archaea that bridge the gap between prokaryotes and eukaryotes.</title>
        <authorList>
            <person name="Spang A."/>
            <person name="Saw J.H."/>
            <person name="Jorgensen S.L."/>
            <person name="Zaremba-Niedzwiedzka K."/>
            <person name="Martijn J."/>
            <person name="Lind A.E."/>
            <person name="van Eijk R."/>
            <person name="Schleper C."/>
            <person name="Guy L."/>
            <person name="Ettema T.J."/>
        </authorList>
    </citation>
    <scope>NUCLEOTIDE SEQUENCE</scope>
</reference>
<accession>A0A0F9D2L4</accession>
<feature type="non-terminal residue" evidence="1">
    <location>
        <position position="1"/>
    </location>
</feature>
<dbReference type="AlphaFoldDB" id="A0A0F9D2L4"/>
<gene>
    <name evidence="1" type="ORF">LCGC14_2252260</name>
</gene>
<evidence type="ECO:0000313" key="1">
    <source>
        <dbReference type="EMBL" id="KKL55749.1"/>
    </source>
</evidence>
<dbReference type="EMBL" id="LAZR01030729">
    <property type="protein sequence ID" value="KKL55749.1"/>
    <property type="molecule type" value="Genomic_DNA"/>
</dbReference>
<protein>
    <submittedName>
        <fullName evidence="1">Uncharacterized protein</fullName>
    </submittedName>
</protein>
<comment type="caution">
    <text evidence="1">The sequence shown here is derived from an EMBL/GenBank/DDBJ whole genome shotgun (WGS) entry which is preliminary data.</text>
</comment>
<sequence>FPSIKGSVGVFSLDAGEVLKNFCIYSADQSIPWYRAGSMFGYAFREFPYAVPGHRVITKVVPGDNVPTYRYVLFTGRFGKWTKQLSHESYKEVLNWLK</sequence>
<name>A0A0F9D2L4_9ZZZZ</name>
<organism evidence="1">
    <name type="scientific">marine sediment metagenome</name>
    <dbReference type="NCBI Taxonomy" id="412755"/>
    <lineage>
        <taxon>unclassified sequences</taxon>
        <taxon>metagenomes</taxon>
        <taxon>ecological metagenomes</taxon>
    </lineage>
</organism>